<proteinExistence type="predicted"/>
<dbReference type="AlphaFoldDB" id="A0A174PMW3"/>
<name>A0A174PMW3_ANAHA</name>
<feature type="transmembrane region" description="Helical" evidence="1">
    <location>
        <begin position="18"/>
        <end position="37"/>
    </location>
</feature>
<evidence type="ECO:0000313" key="2">
    <source>
        <dbReference type="EMBL" id="CUP60921.1"/>
    </source>
</evidence>
<evidence type="ECO:0000256" key="1">
    <source>
        <dbReference type="SAM" id="Phobius"/>
    </source>
</evidence>
<dbReference type="Proteomes" id="UP000095564">
    <property type="component" value="Unassembled WGS sequence"/>
</dbReference>
<sequence length="51" mass="6118">MSITQLYMSLTKMPITQLYIMVSIFVVTILFLSYLFFQWKHEKEKKGKGKK</sequence>
<reference evidence="2 3" key="1">
    <citation type="submission" date="2015-09" db="EMBL/GenBank/DDBJ databases">
        <authorList>
            <consortium name="Pathogen Informatics"/>
        </authorList>
    </citation>
    <scope>NUCLEOTIDE SEQUENCE [LARGE SCALE GENOMIC DNA]</scope>
    <source>
        <strain evidence="2 3">2789STDY5834908</strain>
    </source>
</reference>
<keyword evidence="1" id="KW-0812">Transmembrane</keyword>
<gene>
    <name evidence="2" type="ORF">ERS852520_01755</name>
</gene>
<keyword evidence="1" id="KW-1133">Transmembrane helix</keyword>
<dbReference type="EMBL" id="CZAU01000016">
    <property type="protein sequence ID" value="CUP60921.1"/>
    <property type="molecule type" value="Genomic_DNA"/>
</dbReference>
<organism evidence="2 3">
    <name type="scientific">Anaerostipes hadrus</name>
    <dbReference type="NCBI Taxonomy" id="649756"/>
    <lineage>
        <taxon>Bacteria</taxon>
        <taxon>Bacillati</taxon>
        <taxon>Bacillota</taxon>
        <taxon>Clostridia</taxon>
        <taxon>Lachnospirales</taxon>
        <taxon>Lachnospiraceae</taxon>
        <taxon>Anaerostipes</taxon>
    </lineage>
</organism>
<evidence type="ECO:0000313" key="3">
    <source>
        <dbReference type="Proteomes" id="UP000095564"/>
    </source>
</evidence>
<protein>
    <submittedName>
        <fullName evidence="2">Uncharacterized protein</fullName>
    </submittedName>
</protein>
<keyword evidence="1" id="KW-0472">Membrane</keyword>
<accession>A0A174PMW3</accession>